<evidence type="ECO:0000256" key="2">
    <source>
        <dbReference type="ARBA" id="ARBA00002933"/>
    </source>
</evidence>
<feature type="non-terminal residue" evidence="11">
    <location>
        <position position="1"/>
    </location>
</feature>
<gene>
    <name evidence="11" type="ORF">HRJ53_06875</name>
</gene>
<dbReference type="GO" id="GO:0051536">
    <property type="term" value="F:iron-sulfur cluster binding"/>
    <property type="evidence" value="ECO:0007669"/>
    <property type="project" value="UniProtKB-KW"/>
</dbReference>
<dbReference type="SUPFAM" id="SSF48150">
    <property type="entry name" value="DNA-glycosylase"/>
    <property type="match status" value="1"/>
</dbReference>
<dbReference type="EMBL" id="JACDQQ010000673">
    <property type="protein sequence ID" value="MBA0084699.1"/>
    <property type="molecule type" value="Genomic_DNA"/>
</dbReference>
<keyword evidence="7" id="KW-0408">Iron</keyword>
<accession>A0A7V8NNQ1</accession>
<dbReference type="InterPro" id="IPR003265">
    <property type="entry name" value="HhH-GPD_domain"/>
</dbReference>
<dbReference type="InterPro" id="IPR044298">
    <property type="entry name" value="MIG/MutY"/>
</dbReference>
<comment type="caution">
    <text evidence="11">The sequence shown here is derived from an EMBL/GenBank/DDBJ whole genome shotgun (WGS) entry which is preliminary data.</text>
</comment>
<evidence type="ECO:0000256" key="8">
    <source>
        <dbReference type="ARBA" id="ARBA00023014"/>
    </source>
</evidence>
<reference evidence="11" key="1">
    <citation type="submission" date="2020-06" db="EMBL/GenBank/DDBJ databases">
        <title>Legume-microbial interactions unlock mineral nutrients during tropical forest succession.</title>
        <authorList>
            <person name="Epihov D.Z."/>
        </authorList>
    </citation>
    <scope>NUCLEOTIDE SEQUENCE [LARGE SCALE GENOMIC DNA]</scope>
    <source>
        <strain evidence="11">Pan2503</strain>
    </source>
</reference>
<dbReference type="GO" id="GO:0000701">
    <property type="term" value="F:purine-specific mismatch base pair DNA N-glycosylase activity"/>
    <property type="evidence" value="ECO:0007669"/>
    <property type="project" value="TreeGrafter"/>
</dbReference>
<evidence type="ECO:0008006" key="13">
    <source>
        <dbReference type="Google" id="ProtNLM"/>
    </source>
</evidence>
<dbReference type="PANTHER" id="PTHR42944:SF1">
    <property type="entry name" value="ADENINE DNA GLYCOSYLASE"/>
    <property type="match status" value="1"/>
</dbReference>
<dbReference type="PANTHER" id="PTHR42944">
    <property type="entry name" value="ADENINE DNA GLYCOSYLASE"/>
    <property type="match status" value="1"/>
</dbReference>
<evidence type="ECO:0000256" key="1">
    <source>
        <dbReference type="ARBA" id="ARBA00001966"/>
    </source>
</evidence>
<dbReference type="InterPro" id="IPR011257">
    <property type="entry name" value="DNA_glycosylase"/>
</dbReference>
<comment type="function">
    <text evidence="2">Adenine glycosylase active on G-A mispairs. MutY also corrects error-prone DNA synthesis past GO lesions which are due to the oxidatively damaged form of guanine: 7,8-dihydro-8-oxoguanine (8-oxo-dGTP).</text>
</comment>
<keyword evidence="4" id="KW-0479">Metal-binding</keyword>
<evidence type="ECO:0000256" key="6">
    <source>
        <dbReference type="ARBA" id="ARBA00022801"/>
    </source>
</evidence>
<keyword evidence="9" id="KW-0234">DNA repair</keyword>
<evidence type="ECO:0000256" key="10">
    <source>
        <dbReference type="ARBA" id="ARBA00023295"/>
    </source>
</evidence>
<sequence>REHGGEFPSRREAVLGLRGVGNYTAAAILSIAFEKEHAVLDGNVARVLARLGAVKGDLRARLRWQKLQNCADAYLDRKSPGDWNQAMMELGATLCAPKSPQCLLCPVAQFCEGRKQGIAELLPEKRKKRATVQIHLAAAVFADERGQTLLLPPPDERDTERPEDDIPTLTSNLWHFPTVSVHGDPVVKLCSHLRKLQIQNQNGHFEFDPVDKVQHTVTYHSVTVEPFRIRVRKLPLIKGAESVPLGEITVLPVSNLTRKVARAALAPARE</sequence>
<evidence type="ECO:0000313" key="11">
    <source>
        <dbReference type="EMBL" id="MBA0084699.1"/>
    </source>
</evidence>
<evidence type="ECO:0000313" key="12">
    <source>
        <dbReference type="Proteomes" id="UP000567293"/>
    </source>
</evidence>
<evidence type="ECO:0000256" key="9">
    <source>
        <dbReference type="ARBA" id="ARBA00023204"/>
    </source>
</evidence>
<name>A0A7V8NNQ1_9BACT</name>
<organism evidence="11 12">
    <name type="scientific">Candidatus Acidiferrum panamense</name>
    <dbReference type="NCBI Taxonomy" id="2741543"/>
    <lineage>
        <taxon>Bacteria</taxon>
        <taxon>Pseudomonadati</taxon>
        <taxon>Acidobacteriota</taxon>
        <taxon>Terriglobia</taxon>
        <taxon>Candidatus Acidiferrales</taxon>
        <taxon>Candidatus Acidiferrum</taxon>
    </lineage>
</organism>
<dbReference type="Gene3D" id="1.10.1670.10">
    <property type="entry name" value="Helix-hairpin-Helix base-excision DNA repair enzymes (C-terminal)"/>
    <property type="match status" value="1"/>
</dbReference>
<keyword evidence="6" id="KW-0378">Hydrolase</keyword>
<evidence type="ECO:0000256" key="5">
    <source>
        <dbReference type="ARBA" id="ARBA00022763"/>
    </source>
</evidence>
<keyword evidence="8" id="KW-0411">Iron-sulfur</keyword>
<proteinExistence type="inferred from homology"/>
<evidence type="ECO:0000256" key="3">
    <source>
        <dbReference type="ARBA" id="ARBA00008343"/>
    </source>
</evidence>
<dbReference type="GO" id="GO:0034039">
    <property type="term" value="F:8-oxo-7,8-dihydroguanine DNA N-glycosylase activity"/>
    <property type="evidence" value="ECO:0007669"/>
    <property type="project" value="TreeGrafter"/>
</dbReference>
<evidence type="ECO:0000256" key="7">
    <source>
        <dbReference type="ARBA" id="ARBA00023004"/>
    </source>
</evidence>
<dbReference type="CDD" id="cd00056">
    <property type="entry name" value="ENDO3c"/>
    <property type="match status" value="1"/>
</dbReference>
<dbReference type="Proteomes" id="UP000567293">
    <property type="component" value="Unassembled WGS sequence"/>
</dbReference>
<comment type="similarity">
    <text evidence="3">Belongs to the Nth/MutY family.</text>
</comment>
<dbReference type="InterPro" id="IPR023170">
    <property type="entry name" value="HhH_base_excis_C"/>
</dbReference>
<dbReference type="GO" id="GO:0006284">
    <property type="term" value="P:base-excision repair"/>
    <property type="evidence" value="ECO:0007669"/>
    <property type="project" value="InterPro"/>
</dbReference>
<evidence type="ECO:0000256" key="4">
    <source>
        <dbReference type="ARBA" id="ARBA00022723"/>
    </source>
</evidence>
<keyword evidence="12" id="KW-1185">Reference proteome</keyword>
<dbReference type="GO" id="GO:0046872">
    <property type="term" value="F:metal ion binding"/>
    <property type="evidence" value="ECO:0007669"/>
    <property type="project" value="UniProtKB-KW"/>
</dbReference>
<dbReference type="GO" id="GO:0006298">
    <property type="term" value="P:mismatch repair"/>
    <property type="evidence" value="ECO:0007669"/>
    <property type="project" value="TreeGrafter"/>
</dbReference>
<keyword evidence="10" id="KW-0326">Glycosidase</keyword>
<keyword evidence="5" id="KW-0227">DNA damage</keyword>
<dbReference type="GO" id="GO:0035485">
    <property type="term" value="F:adenine/guanine mispair binding"/>
    <property type="evidence" value="ECO:0007669"/>
    <property type="project" value="TreeGrafter"/>
</dbReference>
<comment type="cofactor">
    <cofactor evidence="1">
        <name>[4Fe-4S] cluster</name>
        <dbReference type="ChEBI" id="CHEBI:49883"/>
    </cofactor>
</comment>
<dbReference type="GO" id="GO:0032357">
    <property type="term" value="F:oxidized purine DNA binding"/>
    <property type="evidence" value="ECO:0007669"/>
    <property type="project" value="TreeGrafter"/>
</dbReference>
<dbReference type="AlphaFoldDB" id="A0A7V8NNQ1"/>
<protein>
    <recommendedName>
        <fullName evidence="13">Adenine DNA glycosylase</fullName>
    </recommendedName>
</protein>